<dbReference type="Gene3D" id="3.40.50.2000">
    <property type="entry name" value="Glycogen Phosphorylase B"/>
    <property type="match status" value="1"/>
</dbReference>
<dbReference type="InterPro" id="IPR038107">
    <property type="entry name" value="Glycos_transf_N_sf"/>
</dbReference>
<feature type="active site" description="Proton acceptor" evidence="4">
    <location>
        <position position="60"/>
    </location>
</feature>
<feature type="transmembrane region" description="Helical" evidence="6">
    <location>
        <begin position="6"/>
        <end position="22"/>
    </location>
</feature>
<comment type="caution">
    <text evidence="9">The sequence shown here is derived from an EMBL/GenBank/DDBJ whole genome shotgun (WGS) entry which is preliminary data.</text>
</comment>
<comment type="function">
    <text evidence="6">Involved in lipopolysaccharide (LPS) biosynthesis. Catalyzes the transfer of 3-deoxy-D-manno-octulosonate (Kdo) residue(s) from CMP-Kdo to lipid IV(A), the tetraacyldisaccharide-1,4'-bisphosphate precursor of lipid A.</text>
</comment>
<dbReference type="GO" id="GO:0005886">
    <property type="term" value="C:plasma membrane"/>
    <property type="evidence" value="ECO:0007669"/>
    <property type="project" value="UniProtKB-SubCell"/>
</dbReference>
<dbReference type="Proteomes" id="UP000727962">
    <property type="component" value="Unassembled WGS sequence"/>
</dbReference>
<evidence type="ECO:0000256" key="4">
    <source>
        <dbReference type="PIRSR" id="PIRSR639901-1"/>
    </source>
</evidence>
<dbReference type="AlphaFoldDB" id="A0A931PVF7"/>
<dbReference type="EMBL" id="JACOSL010000026">
    <property type="protein sequence ID" value="MBI1756225.1"/>
    <property type="molecule type" value="Genomic_DNA"/>
</dbReference>
<dbReference type="EC" id="2.4.99.12" evidence="6"/>
<name>A0A931PVF7_FIMGI</name>
<feature type="site" description="Transition state stabilizer" evidence="5">
    <location>
        <position position="207"/>
    </location>
</feature>
<dbReference type="InterPro" id="IPR007507">
    <property type="entry name" value="Glycos_transf_N"/>
</dbReference>
<dbReference type="GO" id="GO:0030313">
    <property type="term" value="C:cell envelope"/>
    <property type="evidence" value="ECO:0007669"/>
    <property type="project" value="UniProtKB-SubCell"/>
</dbReference>
<dbReference type="GO" id="GO:0043842">
    <property type="term" value="F:Kdo transferase activity"/>
    <property type="evidence" value="ECO:0007669"/>
    <property type="project" value="UniProtKB-EC"/>
</dbReference>
<keyword evidence="6" id="KW-0448">Lipopolysaccharide biosynthesis</keyword>
<proteinExistence type="inferred from homology"/>
<dbReference type="Pfam" id="PF00534">
    <property type="entry name" value="Glycos_transf_1"/>
    <property type="match status" value="1"/>
</dbReference>
<protein>
    <recommendedName>
        <fullName evidence="6">3-deoxy-D-manno-octulosonic acid transferase</fullName>
        <shortName evidence="6">Kdo transferase</shortName>
        <ecNumber evidence="6">2.4.99.12</ecNumber>
    </recommendedName>
    <alternativeName>
        <fullName evidence="6">Lipid IV(A) 3-deoxy-D-manno-octulosonic acid transferase</fullName>
    </alternativeName>
</protein>
<dbReference type="SUPFAM" id="SSF53756">
    <property type="entry name" value="UDP-Glycosyltransferase/glycogen phosphorylase"/>
    <property type="match status" value="1"/>
</dbReference>
<evidence type="ECO:0000256" key="3">
    <source>
        <dbReference type="ARBA" id="ARBA00022679"/>
    </source>
</evidence>
<feature type="domain" description="Glycosyl transferase family 1" evidence="7">
    <location>
        <begin position="304"/>
        <end position="395"/>
    </location>
</feature>
<dbReference type="Gene3D" id="3.40.50.11720">
    <property type="entry name" value="3-Deoxy-D-manno-octulosonic-acid transferase, N-terminal domain"/>
    <property type="match status" value="1"/>
</dbReference>
<keyword evidence="6" id="KW-1133">Transmembrane helix</keyword>
<keyword evidence="2" id="KW-0997">Cell inner membrane</keyword>
<keyword evidence="6" id="KW-0472">Membrane</keyword>
<dbReference type="Pfam" id="PF04413">
    <property type="entry name" value="Glycos_transf_N"/>
    <property type="match status" value="1"/>
</dbReference>
<evidence type="ECO:0000313" key="9">
    <source>
        <dbReference type="EMBL" id="MBI1756225.1"/>
    </source>
</evidence>
<comment type="catalytic activity">
    <reaction evidence="6">
        <text>lipid IVA (E. coli) + CMP-3-deoxy-beta-D-manno-octulosonate = alpha-Kdo-(2-&gt;6)-lipid IVA (E. coli) + CMP + H(+)</text>
        <dbReference type="Rhea" id="RHEA:28066"/>
        <dbReference type="ChEBI" id="CHEBI:15378"/>
        <dbReference type="ChEBI" id="CHEBI:58603"/>
        <dbReference type="ChEBI" id="CHEBI:60364"/>
        <dbReference type="ChEBI" id="CHEBI:60377"/>
        <dbReference type="ChEBI" id="CHEBI:85987"/>
        <dbReference type="EC" id="2.4.99.12"/>
    </reaction>
</comment>
<comment type="similarity">
    <text evidence="6">Belongs to the glycosyltransferase group 1 family.</text>
</comment>
<dbReference type="PANTHER" id="PTHR42755">
    <property type="entry name" value="3-DEOXY-MANNO-OCTULOSONATE CYTIDYLYLTRANSFERASE"/>
    <property type="match status" value="1"/>
</dbReference>
<evidence type="ECO:0000313" key="10">
    <source>
        <dbReference type="Proteomes" id="UP000727962"/>
    </source>
</evidence>
<comment type="subcellular location">
    <subcellularLocation>
        <location evidence="1">Cell envelope</location>
    </subcellularLocation>
    <subcellularLocation>
        <location evidence="6">Cell membrane</location>
    </subcellularLocation>
</comment>
<comment type="pathway">
    <text evidence="6">Bacterial outer membrane biogenesis; LPS core biosynthesis.</text>
</comment>
<feature type="domain" description="3-deoxy-D-manno-octulosonic-acid transferase N-terminal" evidence="8">
    <location>
        <begin position="32"/>
        <end position="209"/>
    </location>
</feature>
<feature type="site" description="Transition state stabilizer" evidence="5">
    <location>
        <position position="131"/>
    </location>
</feature>
<organism evidence="9 10">
    <name type="scientific">Fimbriimonas ginsengisoli</name>
    <dbReference type="NCBI Taxonomy" id="1005039"/>
    <lineage>
        <taxon>Bacteria</taxon>
        <taxon>Bacillati</taxon>
        <taxon>Armatimonadota</taxon>
        <taxon>Fimbriimonadia</taxon>
        <taxon>Fimbriimonadales</taxon>
        <taxon>Fimbriimonadaceae</taxon>
        <taxon>Fimbriimonas</taxon>
    </lineage>
</organism>
<dbReference type="GO" id="GO:0009244">
    <property type="term" value="P:lipopolysaccharide core region biosynthetic process"/>
    <property type="evidence" value="ECO:0007669"/>
    <property type="project" value="UniProtKB-UniRule"/>
</dbReference>
<reference evidence="9" key="1">
    <citation type="submission" date="2020-07" db="EMBL/GenBank/DDBJ databases">
        <title>Huge and variable diversity of episymbiotic CPR bacteria and DPANN archaea in groundwater ecosystems.</title>
        <authorList>
            <person name="He C.Y."/>
            <person name="Keren R."/>
            <person name="Whittaker M."/>
            <person name="Farag I.F."/>
            <person name="Doudna J."/>
            <person name="Cate J.H.D."/>
            <person name="Banfield J.F."/>
        </authorList>
    </citation>
    <scope>NUCLEOTIDE SEQUENCE</scope>
    <source>
        <strain evidence="9">NC_groundwater_17_Pr7_B-0.1um_64_12</strain>
    </source>
</reference>
<dbReference type="InterPro" id="IPR001296">
    <property type="entry name" value="Glyco_trans_1"/>
</dbReference>
<accession>A0A931PVF7</accession>
<evidence type="ECO:0000256" key="5">
    <source>
        <dbReference type="PIRSR" id="PIRSR639901-2"/>
    </source>
</evidence>
<dbReference type="InterPro" id="IPR039901">
    <property type="entry name" value="Kdotransferase"/>
</dbReference>
<evidence type="ECO:0000256" key="6">
    <source>
        <dbReference type="RuleBase" id="RU365103"/>
    </source>
</evidence>
<evidence type="ECO:0000256" key="1">
    <source>
        <dbReference type="ARBA" id="ARBA00004196"/>
    </source>
</evidence>
<keyword evidence="3 6" id="KW-0808">Transferase</keyword>
<evidence type="ECO:0000259" key="8">
    <source>
        <dbReference type="Pfam" id="PF04413"/>
    </source>
</evidence>
<dbReference type="PANTHER" id="PTHR42755:SF1">
    <property type="entry name" value="3-DEOXY-D-MANNO-OCTULOSONIC ACID TRANSFERASE, MITOCHONDRIAL-RELATED"/>
    <property type="match status" value="1"/>
</dbReference>
<keyword evidence="6" id="KW-1003">Cell membrane</keyword>
<dbReference type="GO" id="GO:0009245">
    <property type="term" value="P:lipid A biosynthetic process"/>
    <property type="evidence" value="ECO:0007669"/>
    <property type="project" value="TreeGrafter"/>
</dbReference>
<evidence type="ECO:0000259" key="7">
    <source>
        <dbReference type="Pfam" id="PF00534"/>
    </source>
</evidence>
<keyword evidence="6" id="KW-0812">Transmembrane</keyword>
<evidence type="ECO:0000256" key="2">
    <source>
        <dbReference type="ARBA" id="ARBA00022519"/>
    </source>
</evidence>
<gene>
    <name evidence="9" type="ORF">HYR64_03860</name>
</gene>
<sequence length="417" mass="46105">MFLLYNIVLTLSAVFWLPWMWLRTRRRKEQPNWKERGGDYAIEPLPDAHRIWFHAVSVGEVVASLPILRELRDLLPGWEIALSVTTSSGHKTARERAAGLYDHLVYFPIDVARFQLAAMSRVRPKAVAIMETELWFNFLWAARACRARTLLVNGRIGDRSFGRSRWLRFFYRRLLAMLDRTLAQSERDAERLRALGAQGVEVMGNCKFDEALEGAAANPAELRAHYGIPKERRVVVVGSTRSELEESLVIEAIQAVGLHDLTVIHAPRHLERAPALASAVEQAFGQVALRSKGQTGDYLILDTYGELSGLYAIADVVVIGGGFDRLGGQNLIQPLACGKPVLHGPHMNNFADVTASALAAGASSVCSTAQELSASLKQLLDDPEEREKMGAAARELVKQNAGASRRYAEAIAAEATR</sequence>